<name>A0AAX0B0R2_CLOBE</name>
<dbReference type="RefSeq" id="WP_173710866.1">
    <property type="nucleotide sequence ID" value="NZ_CP107022.1"/>
</dbReference>
<accession>A0AAX0B0R2</accession>
<keyword evidence="1" id="KW-1133">Transmembrane helix</keyword>
<dbReference type="Proteomes" id="UP001193748">
    <property type="component" value="Unassembled WGS sequence"/>
</dbReference>
<dbReference type="EMBL" id="JABSWW010000001">
    <property type="protein sequence ID" value="NRT90194.1"/>
    <property type="molecule type" value="Genomic_DNA"/>
</dbReference>
<proteinExistence type="predicted"/>
<evidence type="ECO:0000313" key="3">
    <source>
        <dbReference type="EMBL" id="NRT90194.1"/>
    </source>
</evidence>
<keyword evidence="1" id="KW-0812">Transmembrane</keyword>
<feature type="transmembrane region" description="Helical" evidence="1">
    <location>
        <begin position="130"/>
        <end position="147"/>
    </location>
</feature>
<organism evidence="2 4">
    <name type="scientific">Clostridium beijerinckii</name>
    <name type="common">Clostridium MP</name>
    <dbReference type="NCBI Taxonomy" id="1520"/>
    <lineage>
        <taxon>Bacteria</taxon>
        <taxon>Bacillati</taxon>
        <taxon>Bacillota</taxon>
        <taxon>Clostridia</taxon>
        <taxon>Eubacteriales</taxon>
        <taxon>Clostridiaceae</taxon>
        <taxon>Clostridium</taxon>
    </lineage>
</organism>
<feature type="transmembrane region" description="Helical" evidence="1">
    <location>
        <begin position="6"/>
        <end position="30"/>
    </location>
</feature>
<evidence type="ECO:0000256" key="1">
    <source>
        <dbReference type="SAM" id="Phobius"/>
    </source>
</evidence>
<gene>
    <name evidence="2" type="ORF">B0H41_002221</name>
    <name evidence="3" type="ORF">B0H41_003873</name>
</gene>
<evidence type="ECO:0000313" key="4">
    <source>
        <dbReference type="Proteomes" id="UP001193748"/>
    </source>
</evidence>
<feature type="transmembrane region" description="Helical" evidence="1">
    <location>
        <begin position="88"/>
        <end position="110"/>
    </location>
</feature>
<keyword evidence="1" id="KW-0472">Membrane</keyword>
<evidence type="ECO:0000313" key="2">
    <source>
        <dbReference type="EMBL" id="NRT88542.1"/>
    </source>
</evidence>
<dbReference type="AlphaFoldDB" id="A0AAX0B0R2"/>
<protein>
    <submittedName>
        <fullName evidence="2">Uncharacterized protein</fullName>
    </submittedName>
</protein>
<reference evidence="2" key="1">
    <citation type="submission" date="2020-05" db="EMBL/GenBank/DDBJ databases">
        <authorList>
            <person name="Brown S."/>
            <person name="Huntemann M."/>
            <person name="Clum A."/>
            <person name="Spunde A."/>
            <person name="Palaniappan K."/>
            <person name="Ritter S."/>
            <person name="Mikhailova N."/>
            <person name="Chen I.-M."/>
            <person name="Stamatis D."/>
            <person name="Reddy T."/>
            <person name="O'Malley R."/>
            <person name="Daum C."/>
            <person name="Shapiro N."/>
            <person name="Ivanova N."/>
            <person name="Kyrpides N."/>
            <person name="Woyke T."/>
        </authorList>
    </citation>
    <scope>NUCLEOTIDE SEQUENCE</scope>
    <source>
        <strain evidence="2">DJ080</strain>
    </source>
</reference>
<dbReference type="EMBL" id="JABSWW010000001">
    <property type="protein sequence ID" value="NRT88542.1"/>
    <property type="molecule type" value="Genomic_DNA"/>
</dbReference>
<comment type="caution">
    <text evidence="2">The sequence shown here is derived from an EMBL/GenBank/DDBJ whole genome shotgun (WGS) entry which is preliminary data.</text>
</comment>
<reference evidence="2" key="2">
    <citation type="journal article" date="2022" name="Nat. Biotechnol.">
        <title>Carbon-negative production of acetone and isopropanol by gas fermentation at industrial pilot scale.</title>
        <authorList>
            <person name="Liew F.E."/>
            <person name="Nogle R."/>
            <person name="Abdalla T."/>
            <person name="Rasor B.J."/>
            <person name="Canter C."/>
            <person name="Jensen R.O."/>
            <person name="Wang L."/>
            <person name="Strutz J."/>
            <person name="Chirania P."/>
            <person name="De Tissera S."/>
            <person name="Mueller A.P."/>
            <person name="Ruan Z."/>
            <person name="Gao A."/>
            <person name="Tran L."/>
            <person name="Engle N.L."/>
            <person name="Bromley J.C."/>
            <person name="Daniell J."/>
            <person name="Conrado R."/>
            <person name="Tschaplinski T.J."/>
            <person name="Giannone R.J."/>
            <person name="Hettich R.L."/>
            <person name="Karim A.S."/>
            <person name="Simpson S.D."/>
            <person name="Brown S.D."/>
            <person name="Leang C."/>
            <person name="Jewett M.C."/>
            <person name="Kopke M."/>
        </authorList>
    </citation>
    <scope>NUCLEOTIDE SEQUENCE</scope>
    <source>
        <strain evidence="2">DJ080</strain>
    </source>
</reference>
<sequence>MNMKSLSGLVIAIWIVIHFTPIKEILYFFVSQLLSKNWKERVKYCDFDQVYNLIYSKKCVEKNVDFINKLKVKLNTYIHYYEHRNRGLLNNIITIIISSIITVTVAQYSLQGQANREIINTIINNLTNDYMSTFYLFMIIYGIYGISEEIIGIKFEYYIMINNIIDGFEKYEINERNYYTSYIQREI</sequence>